<feature type="region of interest" description="Disordered" evidence="1">
    <location>
        <begin position="1"/>
        <end position="27"/>
    </location>
</feature>
<evidence type="ECO:0000256" key="1">
    <source>
        <dbReference type="SAM" id="MobiDB-lite"/>
    </source>
</evidence>
<name>D5SLE5_STRCL</name>
<feature type="compositionally biased region" description="Gly residues" evidence="1">
    <location>
        <begin position="175"/>
        <end position="191"/>
    </location>
</feature>
<dbReference type="SUPFAM" id="SSF56112">
    <property type="entry name" value="Protein kinase-like (PK-like)"/>
    <property type="match status" value="1"/>
</dbReference>
<geneLocation type="plasmid" evidence="2 3">
    <name>pSCL4</name>
</geneLocation>
<feature type="compositionally biased region" description="Low complexity" evidence="1">
    <location>
        <begin position="14"/>
        <end position="27"/>
    </location>
</feature>
<evidence type="ECO:0000313" key="2">
    <source>
        <dbReference type="EMBL" id="EFG04738.2"/>
    </source>
</evidence>
<dbReference type="GeneID" id="93734326"/>
<gene>
    <name evidence="2" type="ORF">SCLAV_p1252</name>
</gene>
<dbReference type="InterPro" id="IPR011009">
    <property type="entry name" value="Kinase-like_dom_sf"/>
</dbReference>
<dbReference type="OrthoDB" id="2410440at2"/>
<dbReference type="eggNOG" id="COG3173">
    <property type="taxonomic scope" value="Bacteria"/>
</dbReference>
<dbReference type="Proteomes" id="UP000002357">
    <property type="component" value="Plasmid pSCL4"/>
</dbReference>
<keyword evidence="3" id="KW-1185">Reference proteome</keyword>
<dbReference type="Gene3D" id="3.90.1200.10">
    <property type="match status" value="1"/>
</dbReference>
<dbReference type="RefSeq" id="WP_003963570.1">
    <property type="nucleotide sequence ID" value="NZ_CM000914.1"/>
</dbReference>
<feature type="region of interest" description="Disordered" evidence="1">
    <location>
        <begin position="160"/>
        <end position="207"/>
    </location>
</feature>
<protein>
    <recommendedName>
        <fullName evidence="4">Aminoglycoside phosphotransferase domain-containing protein</fullName>
    </recommendedName>
</protein>
<keyword evidence="2" id="KW-0614">Plasmid</keyword>
<proteinExistence type="predicted"/>
<evidence type="ECO:0008006" key="4">
    <source>
        <dbReference type="Google" id="ProtNLM"/>
    </source>
</evidence>
<dbReference type="EMBL" id="CM000914">
    <property type="protein sequence ID" value="EFG04738.2"/>
    <property type="molecule type" value="Genomic_DNA"/>
</dbReference>
<feature type="compositionally biased region" description="Polar residues" evidence="1">
    <location>
        <begin position="162"/>
        <end position="173"/>
    </location>
</feature>
<evidence type="ECO:0000313" key="3">
    <source>
        <dbReference type="Proteomes" id="UP000002357"/>
    </source>
</evidence>
<organism evidence="2 3">
    <name type="scientific">Streptomyces clavuligerus</name>
    <dbReference type="NCBI Taxonomy" id="1901"/>
    <lineage>
        <taxon>Bacteria</taxon>
        <taxon>Bacillati</taxon>
        <taxon>Actinomycetota</taxon>
        <taxon>Actinomycetes</taxon>
        <taxon>Kitasatosporales</taxon>
        <taxon>Streptomycetaceae</taxon>
        <taxon>Streptomyces</taxon>
    </lineage>
</organism>
<dbReference type="KEGG" id="sclf:BB341_30325"/>
<accession>D5SLE5</accession>
<reference evidence="2 3" key="1">
    <citation type="journal article" date="2010" name="Genome Biol. Evol.">
        <title>The sequence of a 1.8-mb bacterial linear plasmid reveals a rich evolutionary reservoir of secondary metabolic pathways.</title>
        <authorList>
            <person name="Medema M.H."/>
            <person name="Trefzer A."/>
            <person name="Kovalchuk A."/>
            <person name="van den Berg M."/>
            <person name="Mueller U."/>
            <person name="Heijne W."/>
            <person name="Wu L."/>
            <person name="Alam M.T."/>
            <person name="Ronning C.M."/>
            <person name="Nierman W.C."/>
            <person name="Bovenberg R.A.L."/>
            <person name="Breitling R."/>
            <person name="Takano E."/>
        </authorList>
    </citation>
    <scope>NUCLEOTIDE SEQUENCE [LARGE SCALE GENOMIC DNA]</scope>
    <source>
        <strain evidence="3">ATCC 27064 / DSM 738 / JCM 4710 / NBRC 13307 / NCIMB 12785 / NRRL 3585 / VKM Ac-602</strain>
        <plasmid evidence="2">pSCL4</plasmid>
    </source>
</reference>
<dbReference type="AlphaFoldDB" id="D5SLE5"/>
<sequence>MAATTTAEQPARTASAGPPGALAPFPLDHAPEVATALDRLRIAPLVPSTLSGLPGRNDNWSGLTEDGRAVFVKRLAQPGAQDRFDRALAFERARSAAGTLSWRAPRFLGGDRENGVLVHERLDGPVTAAALADEGRHTPDLARRTGRAVAELHSLPYAEATSGATSRATTEVTSGSGGGSQAGGGTAAGEGGRNRVGSSAPPHPATTALSLDTYLRGSGAELEAWALLQQDRRVVAALTGLAEAAAAAPRLPGHGDLRLDQLLLIGDELYLTDWEEFRPADPARDLGGYLGQWLHRAATRMFSELDPDTSADPAEAHEAIVRNGERQLAAVRPRISAFWQGYHAARPEAADDPGLARRATALAGWHLYDRLFAAATFGHRLTAAQRGCAGVGRNALLRPADFASVIGLVAE</sequence>